<dbReference type="AlphaFoldDB" id="A0A7H0HHS3"/>
<dbReference type="Gene3D" id="3.40.1350.10">
    <property type="match status" value="1"/>
</dbReference>
<protein>
    <recommendedName>
        <fullName evidence="3">PD(D/E)XK endonuclease domain-containing protein</fullName>
    </recommendedName>
</protein>
<dbReference type="EMBL" id="CP060790">
    <property type="protein sequence ID" value="QNP60089.1"/>
    <property type="molecule type" value="Genomic_DNA"/>
</dbReference>
<organism evidence="1 2">
    <name type="scientific">Paenacidovorax monticola</name>
    <dbReference type="NCBI Taxonomy" id="1926868"/>
    <lineage>
        <taxon>Bacteria</taxon>
        <taxon>Pseudomonadati</taxon>
        <taxon>Pseudomonadota</taxon>
        <taxon>Betaproteobacteria</taxon>
        <taxon>Burkholderiales</taxon>
        <taxon>Comamonadaceae</taxon>
        <taxon>Paenacidovorax</taxon>
    </lineage>
</organism>
<dbReference type="InterPro" id="IPR011856">
    <property type="entry name" value="tRNA_endonuc-like_dom_sf"/>
</dbReference>
<sequence>MITSWQVATAAEAFAAAQFARCGWDVSVQYGANQPEYDLVAVSGERMLKVSVKGSQDGGWGLTQSHIANADYHSAVDAWLKKHSKKTVFCLVQFRGVAIDALPRMYLATPSEIALWLKAAAAGRGDTILYEEHIWTNRAKAAGTIDRIPAAWKFTEERLNEISVGAEPCGQPDLAHKAAQGRLP</sequence>
<gene>
    <name evidence="1" type="ORF">H9L24_03990</name>
</gene>
<evidence type="ECO:0008006" key="3">
    <source>
        <dbReference type="Google" id="ProtNLM"/>
    </source>
</evidence>
<keyword evidence="2" id="KW-1185">Reference proteome</keyword>
<dbReference type="GO" id="GO:0003676">
    <property type="term" value="F:nucleic acid binding"/>
    <property type="evidence" value="ECO:0007669"/>
    <property type="project" value="InterPro"/>
</dbReference>
<name>A0A7H0HHS3_9BURK</name>
<reference evidence="1 2" key="1">
    <citation type="submission" date="2020-08" db="EMBL/GenBank/DDBJ databases">
        <title>Genome sequence of Acidovorax monticola KACC 19171T.</title>
        <authorList>
            <person name="Hyun D.-W."/>
            <person name="Bae J.-W."/>
        </authorList>
    </citation>
    <scope>NUCLEOTIDE SEQUENCE [LARGE SCALE GENOMIC DNA]</scope>
    <source>
        <strain evidence="1 2">KACC 19171</strain>
    </source>
</reference>
<evidence type="ECO:0000313" key="1">
    <source>
        <dbReference type="EMBL" id="QNP60089.1"/>
    </source>
</evidence>
<dbReference type="KEGG" id="amon:H9L24_03990"/>
<dbReference type="Proteomes" id="UP000516057">
    <property type="component" value="Chromosome"/>
</dbReference>
<evidence type="ECO:0000313" key="2">
    <source>
        <dbReference type="Proteomes" id="UP000516057"/>
    </source>
</evidence>
<proteinExistence type="predicted"/>
<dbReference type="RefSeq" id="WP_187737070.1">
    <property type="nucleotide sequence ID" value="NZ_CP060790.1"/>
</dbReference>
<accession>A0A7H0HHS3</accession>